<dbReference type="InterPro" id="IPR004840">
    <property type="entry name" value="Amino_acid_permease_CS"/>
</dbReference>
<keyword evidence="5 6" id="KW-0472">Membrane</keyword>
<dbReference type="PANTHER" id="PTHR45649:SF13">
    <property type="entry name" value="THIAMINE TRANSPORTER THI9"/>
    <property type="match status" value="1"/>
</dbReference>
<dbReference type="Pfam" id="PF13520">
    <property type="entry name" value="AA_permease_2"/>
    <property type="match status" value="1"/>
</dbReference>
<sequence length="358" mass="39485">MDRGYQTDSKEMAVERVKSKEEAGTTVEVREMSKDEHMLATLGYRQVFLRSLGLFENWAATYTTMNFVSGIPVLFGWAMYTGGPQAAFANWTMVGGFSLIVSLSMAEIAMAMPTGRSNGAYRLGGKEHGPFLSWLTAWLNWAGWITIVPGLAQGTTYFLVSMLTILYPDSAVIQKGWFAWCLSGAITLVAMVPNGLSPRSVRWMLRTFAYSTTVLMAFYLIWFPIAASRRKGFQSAKIFTTLYNGINYGVDENGNTIEQASDSYCWLIGVLYGGWIFYGYDASVHLSEETHGASSVVAKGMWTGTLATWCLSVPILALVLVCMQDFMGVVNGQYANNFAEYLVQLVGPTGAVVFLAFI</sequence>
<comment type="caution">
    <text evidence="7">The sequence shown here is derived from an EMBL/GenBank/DDBJ whole genome shotgun (WGS) entry which is preliminary data.</text>
</comment>
<feature type="transmembrane region" description="Helical" evidence="6">
    <location>
        <begin position="91"/>
        <end position="112"/>
    </location>
</feature>
<name>A0AAJ0LVJ2_9PEZI</name>
<keyword evidence="3 6" id="KW-0812">Transmembrane</keyword>
<evidence type="ECO:0000256" key="5">
    <source>
        <dbReference type="ARBA" id="ARBA00023136"/>
    </source>
</evidence>
<keyword evidence="4 6" id="KW-1133">Transmembrane helix</keyword>
<dbReference type="PANTHER" id="PTHR45649">
    <property type="entry name" value="AMINO-ACID PERMEASE BAT1"/>
    <property type="match status" value="1"/>
</dbReference>
<dbReference type="PIRSF" id="PIRSF006060">
    <property type="entry name" value="AA_transporter"/>
    <property type="match status" value="1"/>
</dbReference>
<dbReference type="Proteomes" id="UP001271007">
    <property type="component" value="Unassembled WGS sequence"/>
</dbReference>
<feature type="transmembrane region" description="Helical" evidence="6">
    <location>
        <begin position="141"/>
        <end position="165"/>
    </location>
</feature>
<feature type="transmembrane region" description="Helical" evidence="6">
    <location>
        <begin position="338"/>
        <end position="357"/>
    </location>
</feature>
<evidence type="ECO:0000256" key="1">
    <source>
        <dbReference type="ARBA" id="ARBA00004141"/>
    </source>
</evidence>
<dbReference type="EMBL" id="JAWDJX010000005">
    <property type="protein sequence ID" value="KAK3056756.1"/>
    <property type="molecule type" value="Genomic_DNA"/>
</dbReference>
<feature type="transmembrane region" description="Helical" evidence="6">
    <location>
        <begin position="263"/>
        <end position="280"/>
    </location>
</feature>
<dbReference type="GO" id="GO:0016020">
    <property type="term" value="C:membrane"/>
    <property type="evidence" value="ECO:0007669"/>
    <property type="project" value="UniProtKB-SubCell"/>
</dbReference>
<evidence type="ECO:0000313" key="7">
    <source>
        <dbReference type="EMBL" id="KAK3056756.1"/>
    </source>
</evidence>
<dbReference type="Gene3D" id="1.20.1740.10">
    <property type="entry name" value="Amino acid/polyamine transporter I"/>
    <property type="match status" value="1"/>
</dbReference>
<dbReference type="GO" id="GO:0006865">
    <property type="term" value="P:amino acid transport"/>
    <property type="evidence" value="ECO:0007669"/>
    <property type="project" value="InterPro"/>
</dbReference>
<evidence type="ECO:0000256" key="3">
    <source>
        <dbReference type="ARBA" id="ARBA00022692"/>
    </source>
</evidence>
<feature type="transmembrane region" description="Helical" evidence="6">
    <location>
        <begin position="300"/>
        <end position="326"/>
    </location>
</feature>
<dbReference type="PROSITE" id="PS00218">
    <property type="entry name" value="AMINO_ACID_PERMEASE_1"/>
    <property type="match status" value="1"/>
</dbReference>
<evidence type="ECO:0000256" key="4">
    <source>
        <dbReference type="ARBA" id="ARBA00022989"/>
    </source>
</evidence>
<protein>
    <recommendedName>
        <fullName evidence="9">Amino acid transporter</fullName>
    </recommendedName>
</protein>
<evidence type="ECO:0000313" key="8">
    <source>
        <dbReference type="Proteomes" id="UP001271007"/>
    </source>
</evidence>
<feature type="transmembrane region" description="Helical" evidence="6">
    <location>
        <begin position="59"/>
        <end position="79"/>
    </location>
</feature>
<evidence type="ECO:0008006" key="9">
    <source>
        <dbReference type="Google" id="ProtNLM"/>
    </source>
</evidence>
<feature type="transmembrane region" description="Helical" evidence="6">
    <location>
        <begin position="177"/>
        <end position="196"/>
    </location>
</feature>
<keyword evidence="8" id="KW-1185">Reference proteome</keyword>
<keyword evidence="2" id="KW-0813">Transport</keyword>
<dbReference type="AlphaFoldDB" id="A0AAJ0LVJ2"/>
<dbReference type="GO" id="GO:0022857">
    <property type="term" value="F:transmembrane transporter activity"/>
    <property type="evidence" value="ECO:0007669"/>
    <property type="project" value="InterPro"/>
</dbReference>
<organism evidence="7 8">
    <name type="scientific">Extremus antarcticus</name>
    <dbReference type="NCBI Taxonomy" id="702011"/>
    <lineage>
        <taxon>Eukaryota</taxon>
        <taxon>Fungi</taxon>
        <taxon>Dikarya</taxon>
        <taxon>Ascomycota</taxon>
        <taxon>Pezizomycotina</taxon>
        <taxon>Dothideomycetes</taxon>
        <taxon>Dothideomycetidae</taxon>
        <taxon>Mycosphaerellales</taxon>
        <taxon>Extremaceae</taxon>
        <taxon>Extremus</taxon>
    </lineage>
</organism>
<comment type="subcellular location">
    <subcellularLocation>
        <location evidence="1">Membrane</location>
        <topology evidence="1">Multi-pass membrane protein</topology>
    </subcellularLocation>
</comment>
<proteinExistence type="predicted"/>
<evidence type="ECO:0000256" key="2">
    <source>
        <dbReference type="ARBA" id="ARBA00022448"/>
    </source>
</evidence>
<accession>A0AAJ0LVJ2</accession>
<feature type="transmembrane region" description="Helical" evidence="6">
    <location>
        <begin position="208"/>
        <end position="227"/>
    </location>
</feature>
<dbReference type="InterPro" id="IPR002293">
    <property type="entry name" value="AA/rel_permease1"/>
</dbReference>
<gene>
    <name evidence="7" type="ORF">LTR09_002549</name>
</gene>
<evidence type="ECO:0000256" key="6">
    <source>
        <dbReference type="SAM" id="Phobius"/>
    </source>
</evidence>
<reference evidence="7" key="1">
    <citation type="submission" date="2023-04" db="EMBL/GenBank/DDBJ databases">
        <title>Black Yeasts Isolated from many extreme environments.</title>
        <authorList>
            <person name="Coleine C."/>
            <person name="Stajich J.E."/>
            <person name="Selbmann L."/>
        </authorList>
    </citation>
    <scope>NUCLEOTIDE SEQUENCE</scope>
    <source>
        <strain evidence="7">CCFEE 5312</strain>
    </source>
</reference>